<accession>A0A9X4NPV7</accession>
<comment type="caution">
    <text evidence="2">The sequence shown here is derived from an EMBL/GenBank/DDBJ whole genome shotgun (WGS) entry which is preliminary data.</text>
</comment>
<reference evidence="2" key="1">
    <citation type="submission" date="2013-01" db="EMBL/GenBank/DDBJ databases">
        <title>Genome draft of Hydrogenophaga taeniospiralis 2K1.</title>
        <authorList>
            <person name="Gomila M."/>
            <person name="Lalucat J."/>
        </authorList>
    </citation>
    <scope>NUCLEOTIDE SEQUENCE</scope>
    <source>
        <strain evidence="2">CCUG 15921</strain>
    </source>
</reference>
<dbReference type="InterPro" id="IPR014158">
    <property type="entry name" value="T4SS_VirB5"/>
</dbReference>
<keyword evidence="3" id="KW-1185">Reference proteome</keyword>
<feature type="chain" id="PRO_5040913085" description="DUF4124 domain-containing protein" evidence="1">
    <location>
        <begin position="20"/>
        <end position="204"/>
    </location>
</feature>
<dbReference type="RefSeq" id="WP_068169830.1">
    <property type="nucleotide sequence ID" value="NZ_AOGK01000002.1"/>
</dbReference>
<evidence type="ECO:0000313" key="2">
    <source>
        <dbReference type="EMBL" id="MDG5974384.1"/>
    </source>
</evidence>
<dbReference type="Pfam" id="PF07996">
    <property type="entry name" value="T4SS"/>
    <property type="match status" value="1"/>
</dbReference>
<sequence>MLKTLLTLWALIGTTSATAQWAVYDDKVKEQLVYINTVASIGDKKLSEFDKQAILSEKFETKAPADPTKYIGTVADCGDPKLNAHHHNACLGLRNLRLKTLEQTEAILVKIDARRTELKNLIAEAKKAKDKAGVLQRYEFELQGLQAHMQNDAMQLQALRDGYQQREKMYEMQMAEARRATDTRPPNGAVSFGAVPFVKPPKNW</sequence>
<protein>
    <recommendedName>
        <fullName evidence="4">DUF4124 domain-containing protein</fullName>
    </recommendedName>
</protein>
<proteinExistence type="predicted"/>
<dbReference type="Proteomes" id="UP001152876">
    <property type="component" value="Unassembled WGS sequence"/>
</dbReference>
<gene>
    <name evidence="2" type="ORF">H010_03917</name>
</gene>
<organism evidence="2 3">
    <name type="scientific">Hydrogenophaga taeniospiralis CCUG 15921</name>
    <dbReference type="NCBI Taxonomy" id="1281780"/>
    <lineage>
        <taxon>Bacteria</taxon>
        <taxon>Pseudomonadati</taxon>
        <taxon>Pseudomonadota</taxon>
        <taxon>Betaproteobacteria</taxon>
        <taxon>Burkholderiales</taxon>
        <taxon>Comamonadaceae</taxon>
        <taxon>Hydrogenophaga</taxon>
    </lineage>
</organism>
<evidence type="ECO:0008006" key="4">
    <source>
        <dbReference type="Google" id="ProtNLM"/>
    </source>
</evidence>
<keyword evidence="1" id="KW-0732">Signal</keyword>
<name>A0A9X4NPV7_9BURK</name>
<evidence type="ECO:0000313" key="3">
    <source>
        <dbReference type="Proteomes" id="UP001152876"/>
    </source>
</evidence>
<feature type="signal peptide" evidence="1">
    <location>
        <begin position="1"/>
        <end position="19"/>
    </location>
</feature>
<evidence type="ECO:0000256" key="1">
    <source>
        <dbReference type="SAM" id="SignalP"/>
    </source>
</evidence>
<dbReference type="EMBL" id="AOGK01000002">
    <property type="protein sequence ID" value="MDG5974384.1"/>
    <property type="molecule type" value="Genomic_DNA"/>
</dbReference>
<dbReference type="AlphaFoldDB" id="A0A9X4NPV7"/>
<dbReference type="OrthoDB" id="8912542at2"/>